<gene>
    <name evidence="8" type="ORF">PC9H_011007</name>
</gene>
<dbReference type="VEuPathDB" id="FungiDB:PC9H_011007"/>
<feature type="region of interest" description="Disordered" evidence="4">
    <location>
        <begin position="425"/>
        <end position="445"/>
    </location>
</feature>
<dbReference type="InterPro" id="IPR011989">
    <property type="entry name" value="ARM-like"/>
</dbReference>
<comment type="similarity">
    <text evidence="1">Belongs to the DeSI family.</text>
</comment>
<keyword evidence="3" id="KW-0378">Hydrolase</keyword>
<dbReference type="SUPFAM" id="SSF52833">
    <property type="entry name" value="Thioredoxin-like"/>
    <property type="match status" value="1"/>
</dbReference>
<dbReference type="GO" id="GO:0006508">
    <property type="term" value="P:proteolysis"/>
    <property type="evidence" value="ECO:0007669"/>
    <property type="project" value="UniProtKB-KW"/>
</dbReference>
<dbReference type="Gene3D" id="3.90.1720.30">
    <property type="entry name" value="PPPDE domains"/>
    <property type="match status" value="1"/>
</dbReference>
<organism evidence="8 9">
    <name type="scientific">Pleurotus ostreatus</name>
    <name type="common">Oyster mushroom</name>
    <name type="synonym">White-rot fungus</name>
    <dbReference type="NCBI Taxonomy" id="5322"/>
    <lineage>
        <taxon>Eukaryota</taxon>
        <taxon>Fungi</taxon>
        <taxon>Dikarya</taxon>
        <taxon>Basidiomycota</taxon>
        <taxon>Agaricomycotina</taxon>
        <taxon>Agaricomycetes</taxon>
        <taxon>Agaricomycetidae</taxon>
        <taxon>Agaricales</taxon>
        <taxon>Pleurotineae</taxon>
        <taxon>Pleurotaceae</taxon>
        <taxon>Pleurotus</taxon>
    </lineage>
</organism>
<evidence type="ECO:0000256" key="2">
    <source>
        <dbReference type="ARBA" id="ARBA00022670"/>
    </source>
</evidence>
<evidence type="ECO:0000259" key="5">
    <source>
        <dbReference type="PROSITE" id="PS51352"/>
    </source>
</evidence>
<keyword evidence="9" id="KW-1185">Reference proteome</keyword>
<dbReference type="GO" id="GO:0008233">
    <property type="term" value="F:peptidase activity"/>
    <property type="evidence" value="ECO:0007669"/>
    <property type="project" value="UniProtKB-KW"/>
</dbReference>
<feature type="region of interest" description="Disordered" evidence="4">
    <location>
        <begin position="597"/>
        <end position="622"/>
    </location>
</feature>
<evidence type="ECO:0000313" key="9">
    <source>
        <dbReference type="Proteomes" id="UP000623687"/>
    </source>
</evidence>
<feature type="domain" description="PUL" evidence="6">
    <location>
        <begin position="412"/>
        <end position="713"/>
    </location>
</feature>
<dbReference type="Pfam" id="PF08324">
    <property type="entry name" value="PUL"/>
    <property type="match status" value="1"/>
</dbReference>
<dbReference type="GeneID" id="59380825"/>
<dbReference type="OrthoDB" id="21221at2759"/>
<dbReference type="InterPro" id="IPR013766">
    <property type="entry name" value="Thioredoxin_domain"/>
</dbReference>
<evidence type="ECO:0000256" key="3">
    <source>
        <dbReference type="ARBA" id="ARBA00022801"/>
    </source>
</evidence>
<reference evidence="8" key="1">
    <citation type="submission" date="2019-07" db="EMBL/GenBank/DDBJ databases">
        <authorList>
            <person name="Palmer J.M."/>
        </authorList>
    </citation>
    <scope>NUCLEOTIDE SEQUENCE</scope>
    <source>
        <strain evidence="8">PC9</strain>
    </source>
</reference>
<dbReference type="EMBL" id="JACETU010000008">
    <property type="protein sequence ID" value="KAF7422848.1"/>
    <property type="molecule type" value="Genomic_DNA"/>
</dbReference>
<evidence type="ECO:0000256" key="4">
    <source>
        <dbReference type="SAM" id="MobiDB-lite"/>
    </source>
</evidence>
<dbReference type="SMART" id="SM01179">
    <property type="entry name" value="DUF862"/>
    <property type="match status" value="1"/>
</dbReference>
<dbReference type="GO" id="GO:0070646">
    <property type="term" value="P:protein modification by small protein removal"/>
    <property type="evidence" value="ECO:0007669"/>
    <property type="project" value="TreeGrafter"/>
</dbReference>
<evidence type="ECO:0000256" key="1">
    <source>
        <dbReference type="ARBA" id="ARBA00008140"/>
    </source>
</evidence>
<dbReference type="Proteomes" id="UP000623687">
    <property type="component" value="Unassembled WGS sequence"/>
</dbReference>
<dbReference type="Gene3D" id="1.25.10.10">
    <property type="entry name" value="Leucine-rich Repeat Variant"/>
    <property type="match status" value="1"/>
</dbReference>
<comment type="caution">
    <text evidence="8">The sequence shown here is derived from an EMBL/GenBank/DDBJ whole genome shotgun (WGS) entry which is preliminary data.</text>
</comment>
<protein>
    <submittedName>
        <fullName evidence="8">Uncharacterized protein</fullName>
    </submittedName>
</protein>
<evidence type="ECO:0000313" key="8">
    <source>
        <dbReference type="EMBL" id="KAF7422848.1"/>
    </source>
</evidence>
<dbReference type="InterPro" id="IPR036249">
    <property type="entry name" value="Thioredoxin-like_sf"/>
</dbReference>
<keyword evidence="2" id="KW-0645">Protease</keyword>
<feature type="region of interest" description="Disordered" evidence="4">
    <location>
        <begin position="149"/>
        <end position="169"/>
    </location>
</feature>
<dbReference type="PROSITE" id="PS51396">
    <property type="entry name" value="PUL"/>
    <property type="match status" value="1"/>
</dbReference>
<accession>A0A8H7DRM1</accession>
<evidence type="ECO:0000259" key="7">
    <source>
        <dbReference type="PROSITE" id="PS51858"/>
    </source>
</evidence>
<dbReference type="RefSeq" id="XP_036627880.1">
    <property type="nucleotide sequence ID" value="XM_036780497.1"/>
</dbReference>
<dbReference type="InterPro" id="IPR042266">
    <property type="entry name" value="PPPDE_sf"/>
</dbReference>
<proteinExistence type="inferred from homology"/>
<dbReference type="PROSITE" id="PS51858">
    <property type="entry name" value="PPPDE"/>
    <property type="match status" value="1"/>
</dbReference>
<sequence>MSAPVQLYVYDLSNGMASQLSRQLTGRQIDGIWHTSVVVFGREVFYGQGIMSAAPGRSHHGTPLRVIDMGETSLDEATWNEYLDDMREHYTADKYHLLDFNCNSFTNDCIGFLTGGAIPDFIKDLPADFLSTPFGAALRPTIDAMFRAPSASSTPTPAPRIPETQPVRPDPNPQLTASLLQAIANQAALPELPPPFTPPTSTSNPTAATQSLTGPIHLATNPASFHTLLRTHRAVVAFFTQQSCPPCRVIEPVFERLAHDTTNNITTNRKGGLAFTKIDIGVGLGSALAQEFSVRATPTFIFFLDGQKIAEIKGADAGELKTQVDLLVWGAWPPHPHASLSTRALSFSLAPILFTQQPPLDALATKFTAFIDAYCDAASADSAWGLDDTDTGGNKDKSLGDVHAAKAALTGRVVPFLKARATLLSNSSSNPSSKPPPNTNGASSSLALKIPIDPSMLTAFTRATEVLVGALKVEELFPLADMWRLAFLDPRVGQFLATQNSQTPNPIEVFLAKQTNSNNSNDASTSAPTSRNYTLVLLRLLANAFSSPEFALLMMKSRRLKDAWTPLLVGALLHADAGVRTAAASLAFNAGAYGLTQRLNPKPNPNSPPTSSSSSSSAEEDGDGEWEVELASALVEAIDRETANEDVVHRLVAALAALLRLSPFHEQLGGLLEVLQAKEVLKRKLATGNFGAGGKGGVKKEEVRALIRDVADKLCT</sequence>
<dbReference type="PANTHER" id="PTHR12378:SF7">
    <property type="entry name" value="DESUMOYLATING ISOPEPTIDASE 1"/>
    <property type="match status" value="1"/>
</dbReference>
<dbReference type="AlphaFoldDB" id="A0A8H7DRM1"/>
<dbReference type="Pfam" id="PF00085">
    <property type="entry name" value="Thioredoxin"/>
    <property type="match status" value="1"/>
</dbReference>
<name>A0A8H7DRM1_PLEOS</name>
<dbReference type="Gene3D" id="3.40.30.10">
    <property type="entry name" value="Glutaredoxin"/>
    <property type="match status" value="1"/>
</dbReference>
<feature type="domain" description="PPPDE" evidence="7">
    <location>
        <begin position="3"/>
        <end position="143"/>
    </location>
</feature>
<feature type="domain" description="Thioredoxin" evidence="5">
    <location>
        <begin position="198"/>
        <end position="329"/>
    </location>
</feature>
<evidence type="ECO:0000259" key="6">
    <source>
        <dbReference type="PROSITE" id="PS51396"/>
    </source>
</evidence>
<dbReference type="InterPro" id="IPR013535">
    <property type="entry name" value="PUL_dom"/>
</dbReference>
<dbReference type="CDD" id="cd02947">
    <property type="entry name" value="TRX_family"/>
    <property type="match status" value="1"/>
</dbReference>
<dbReference type="Pfam" id="PF05903">
    <property type="entry name" value="Peptidase_C97"/>
    <property type="match status" value="1"/>
</dbReference>
<dbReference type="InterPro" id="IPR008580">
    <property type="entry name" value="PPPDE_dom"/>
</dbReference>
<dbReference type="PANTHER" id="PTHR12378">
    <property type="entry name" value="DESUMOYLATING ISOPEPTIDASE"/>
    <property type="match status" value="1"/>
</dbReference>
<dbReference type="PROSITE" id="PS51352">
    <property type="entry name" value="THIOREDOXIN_2"/>
    <property type="match status" value="1"/>
</dbReference>